<name>A0A6J1FNU8_CUCMO</name>
<sequence length="192" mass="21678">MSVQTVLGGKIMSKLLKKIAGFFTDRTLMGVDKAGNRYFFVKEEIDGIMKEKRWVVFKGEDDPTSIPVEWICWLNGQRKKAPTPEEMMELEARRERVRQNVALLKKEEMERKSKESNLRKVVSTVAGPNLKSFIRQFPTGSEGAQDNEGSAAKDSLRNSKENEAAKEQPIPESSEPMGSGQTFRPGTWQPPT</sequence>
<dbReference type="GO" id="GO:0045271">
    <property type="term" value="C:respiratory chain complex I"/>
    <property type="evidence" value="ECO:0007669"/>
    <property type="project" value="InterPro"/>
</dbReference>
<dbReference type="AlphaFoldDB" id="A0A6J1FNU8"/>
<evidence type="ECO:0000256" key="3">
    <source>
        <dbReference type="SAM" id="MobiDB-lite"/>
    </source>
</evidence>
<evidence type="ECO:0000313" key="5">
    <source>
        <dbReference type="RefSeq" id="XP_022942431.1"/>
    </source>
</evidence>
<dbReference type="Pfam" id="PF05071">
    <property type="entry name" value="NDUFA12"/>
    <property type="match status" value="1"/>
</dbReference>
<keyword evidence="2" id="KW-0679">Respiratory chain</keyword>
<keyword evidence="2" id="KW-0249">Electron transport</keyword>
<keyword evidence="2" id="KW-0472">Membrane</keyword>
<keyword evidence="4" id="KW-1185">Reference proteome</keyword>
<proteinExistence type="inferred from homology"/>
<evidence type="ECO:0000256" key="2">
    <source>
        <dbReference type="RuleBase" id="RU363103"/>
    </source>
</evidence>
<dbReference type="PANTHER" id="PTHR12910">
    <property type="entry name" value="NADH-UBIQUINONE OXIDOREDUCTASE SUBUNIT B17.2"/>
    <property type="match status" value="1"/>
</dbReference>
<organism evidence="4 5">
    <name type="scientific">Cucurbita moschata</name>
    <name type="common">Winter crookneck squash</name>
    <name type="synonym">Cucurbita pepo var. moschata</name>
    <dbReference type="NCBI Taxonomy" id="3662"/>
    <lineage>
        <taxon>Eukaryota</taxon>
        <taxon>Viridiplantae</taxon>
        <taxon>Streptophyta</taxon>
        <taxon>Embryophyta</taxon>
        <taxon>Tracheophyta</taxon>
        <taxon>Spermatophyta</taxon>
        <taxon>Magnoliopsida</taxon>
        <taxon>eudicotyledons</taxon>
        <taxon>Gunneridae</taxon>
        <taxon>Pentapetalae</taxon>
        <taxon>rosids</taxon>
        <taxon>fabids</taxon>
        <taxon>Cucurbitales</taxon>
        <taxon>Cucurbitaceae</taxon>
        <taxon>Cucurbiteae</taxon>
        <taxon>Cucurbita</taxon>
    </lineage>
</organism>
<protein>
    <recommendedName>
        <fullName evidence="2">NADH dehydrogenase [ubiquinone] 1 alpha subcomplex subunit 12</fullName>
    </recommendedName>
</protein>
<dbReference type="PANTHER" id="PTHR12910:SF1">
    <property type="entry name" value="NADH DEHYDROGENASE [UBIQUINONE] 1 ALPHA SUBCOMPLEX SUBUNIT 12"/>
    <property type="match status" value="1"/>
</dbReference>
<keyword evidence="2" id="KW-0813">Transport</keyword>
<comment type="similarity">
    <text evidence="1 2">Belongs to the complex I NDUFA12 subunit family.</text>
</comment>
<feature type="compositionally biased region" description="Polar residues" evidence="3">
    <location>
        <begin position="138"/>
        <end position="148"/>
    </location>
</feature>
<evidence type="ECO:0000313" key="4">
    <source>
        <dbReference type="Proteomes" id="UP000504609"/>
    </source>
</evidence>
<dbReference type="Proteomes" id="UP000504609">
    <property type="component" value="Unplaced"/>
</dbReference>
<keyword evidence="2" id="KW-0999">Mitochondrion inner membrane</keyword>
<dbReference type="KEGG" id="cmos:111447475"/>
<feature type="region of interest" description="Disordered" evidence="3">
    <location>
        <begin position="134"/>
        <end position="192"/>
    </location>
</feature>
<dbReference type="GO" id="GO:0006979">
    <property type="term" value="P:response to oxidative stress"/>
    <property type="evidence" value="ECO:0007669"/>
    <property type="project" value="TreeGrafter"/>
</dbReference>
<gene>
    <name evidence="5" type="primary">LOC111447475</name>
</gene>
<keyword evidence="2" id="KW-0496">Mitochondrion</keyword>
<comment type="subcellular location">
    <subcellularLocation>
        <location evidence="2">Mitochondrion inner membrane</location>
        <topology evidence="2">Peripheral membrane protein</topology>
        <orientation evidence="2">Matrix side</orientation>
    </subcellularLocation>
</comment>
<accession>A0A6J1FNU8</accession>
<dbReference type="RefSeq" id="XP_022942431.1">
    <property type="nucleotide sequence ID" value="XM_023086663.1"/>
</dbReference>
<dbReference type="GeneID" id="111447475"/>
<reference evidence="5" key="1">
    <citation type="submission" date="2025-08" db="UniProtKB">
        <authorList>
            <consortium name="RefSeq"/>
        </authorList>
    </citation>
    <scope>IDENTIFICATION</scope>
    <source>
        <tissue evidence="5">Young leaves</tissue>
    </source>
</reference>
<comment type="function">
    <text evidence="2">Accessory subunit of the mitochondrial membrane respiratory chain NADH dehydrogenase (Complex I), that is believed not to be involved in catalysis. Complex I functions in the transfer of electrons from NADH to the respiratory chain. The immediate electron acceptor for the enzyme is believed to be ubiquinone.</text>
</comment>
<dbReference type="GO" id="GO:0005743">
    <property type="term" value="C:mitochondrial inner membrane"/>
    <property type="evidence" value="ECO:0007669"/>
    <property type="project" value="UniProtKB-SubCell"/>
</dbReference>
<evidence type="ECO:0000256" key="1">
    <source>
        <dbReference type="ARBA" id="ARBA00007355"/>
    </source>
</evidence>
<feature type="compositionally biased region" description="Basic and acidic residues" evidence="3">
    <location>
        <begin position="154"/>
        <end position="166"/>
    </location>
</feature>
<dbReference type="InterPro" id="IPR007763">
    <property type="entry name" value="NDUFA12"/>
</dbReference>